<evidence type="ECO:0000313" key="3">
    <source>
        <dbReference type="Proteomes" id="UP000281909"/>
    </source>
</evidence>
<feature type="region of interest" description="Disordered" evidence="1">
    <location>
        <begin position="120"/>
        <end position="142"/>
    </location>
</feature>
<dbReference type="Proteomes" id="UP000281909">
    <property type="component" value="Chromosome"/>
</dbReference>
<evidence type="ECO:0000256" key="1">
    <source>
        <dbReference type="SAM" id="MobiDB-lite"/>
    </source>
</evidence>
<evidence type="ECO:0000313" key="2">
    <source>
        <dbReference type="EMBL" id="VEF08451.1"/>
    </source>
</evidence>
<reference evidence="2 3" key="1">
    <citation type="submission" date="2018-12" db="EMBL/GenBank/DDBJ databases">
        <authorList>
            <consortium name="Pathogen Informatics"/>
        </authorList>
    </citation>
    <scope>NUCLEOTIDE SEQUENCE [LARGE SCALE GENOMIC DNA]</scope>
    <source>
        <strain evidence="2 3">NCTC9428</strain>
    </source>
</reference>
<dbReference type="EMBL" id="LR134318">
    <property type="protein sequence ID" value="VEF08451.1"/>
    <property type="molecule type" value="Genomic_DNA"/>
</dbReference>
<organism evidence="2 3">
    <name type="scientific">Pseudomonas fluorescens</name>
    <dbReference type="NCBI Taxonomy" id="294"/>
    <lineage>
        <taxon>Bacteria</taxon>
        <taxon>Pseudomonadati</taxon>
        <taxon>Pseudomonadota</taxon>
        <taxon>Gammaproteobacteria</taxon>
        <taxon>Pseudomonadales</taxon>
        <taxon>Pseudomonadaceae</taxon>
        <taxon>Pseudomonas</taxon>
    </lineage>
</organism>
<gene>
    <name evidence="2" type="ORF">NCTC9428_00794</name>
</gene>
<sequence>MKYLTFNDAGEINGRYDSSFYVALPSDAMEISEALWRSTLNETDGVWRLVDGELLKQPQPVVEPNLHEQERDWRDKELVKLIWLRDRHRDQLELGIETILTPELFTELLVHMQSLRDWPQSPQFPDQAQRPVGPTWIADQDK</sequence>
<proteinExistence type="predicted"/>
<dbReference type="AlphaFoldDB" id="A0A448DNM5"/>
<name>A0A448DNM5_PSEFL</name>
<accession>A0A448DNM5</accession>
<dbReference type="RefSeq" id="WP_232013065.1">
    <property type="nucleotide sequence ID" value="NZ_LR134318.1"/>
</dbReference>
<protein>
    <submittedName>
        <fullName evidence="2">Putative phage-like protein</fullName>
    </submittedName>
</protein>